<proteinExistence type="predicted"/>
<organism evidence="1">
    <name type="scientific">Anguilla anguilla</name>
    <name type="common">European freshwater eel</name>
    <name type="synonym">Muraena anguilla</name>
    <dbReference type="NCBI Taxonomy" id="7936"/>
    <lineage>
        <taxon>Eukaryota</taxon>
        <taxon>Metazoa</taxon>
        <taxon>Chordata</taxon>
        <taxon>Craniata</taxon>
        <taxon>Vertebrata</taxon>
        <taxon>Euteleostomi</taxon>
        <taxon>Actinopterygii</taxon>
        <taxon>Neopterygii</taxon>
        <taxon>Teleostei</taxon>
        <taxon>Anguilliformes</taxon>
        <taxon>Anguillidae</taxon>
        <taxon>Anguilla</taxon>
    </lineage>
</organism>
<sequence length="51" mass="5793">MKQWAVFLHSVSSALNTVEKTLISEGLDVHSMLDQLHANLAKFDYTSITWD</sequence>
<evidence type="ECO:0000313" key="1">
    <source>
        <dbReference type="EMBL" id="JAH17666.1"/>
    </source>
</evidence>
<protein>
    <submittedName>
        <fullName evidence="1">Uncharacterized protein</fullName>
    </submittedName>
</protein>
<name>A0A0E9QLA5_ANGAN</name>
<reference evidence="1" key="2">
    <citation type="journal article" date="2015" name="Fish Shellfish Immunol.">
        <title>Early steps in the European eel (Anguilla anguilla)-Vibrio vulnificus interaction in the gills: Role of the RtxA13 toxin.</title>
        <authorList>
            <person name="Callol A."/>
            <person name="Pajuelo D."/>
            <person name="Ebbesson L."/>
            <person name="Teles M."/>
            <person name="MacKenzie S."/>
            <person name="Amaro C."/>
        </authorList>
    </citation>
    <scope>NUCLEOTIDE SEQUENCE</scope>
</reference>
<reference evidence="1" key="1">
    <citation type="submission" date="2014-11" db="EMBL/GenBank/DDBJ databases">
        <authorList>
            <person name="Amaro Gonzalez C."/>
        </authorList>
    </citation>
    <scope>NUCLEOTIDE SEQUENCE</scope>
</reference>
<dbReference type="EMBL" id="GBXM01090911">
    <property type="protein sequence ID" value="JAH17666.1"/>
    <property type="molecule type" value="Transcribed_RNA"/>
</dbReference>
<accession>A0A0E9QLA5</accession>
<dbReference type="AlphaFoldDB" id="A0A0E9QLA5"/>